<evidence type="ECO:0000313" key="17">
    <source>
        <dbReference type="Ensembl" id="ENSBIXP00005002350.1"/>
    </source>
</evidence>
<dbReference type="Gene3D" id="1.10.555.10">
    <property type="entry name" value="Rho GTPase activation protein"/>
    <property type="match status" value="1"/>
</dbReference>
<dbReference type="SMART" id="SM00109">
    <property type="entry name" value="C1"/>
    <property type="match status" value="1"/>
</dbReference>
<reference evidence="17" key="2">
    <citation type="submission" date="2025-08" db="UniProtKB">
        <authorList>
            <consortium name="Ensembl"/>
        </authorList>
    </citation>
    <scope>IDENTIFICATION</scope>
</reference>
<feature type="domain" description="Rho-GAP" evidence="15">
    <location>
        <begin position="591"/>
        <end position="806"/>
    </location>
</feature>
<comment type="subunit">
    <text evidence="10">Interacts with PTPN13/PTPL1. Interacts with RAP2A via its coiled coil domain. Interacts with RASIP1.</text>
</comment>
<feature type="domain" description="Phorbol-ester/DAG-type" evidence="14">
    <location>
        <begin position="532"/>
        <end position="577"/>
    </location>
</feature>
<dbReference type="Pfam" id="PF22699">
    <property type="entry name" value="GMIP-like_FCH"/>
    <property type="match status" value="1"/>
</dbReference>
<dbReference type="GO" id="GO:0005829">
    <property type="term" value="C:cytosol"/>
    <property type="evidence" value="ECO:0007669"/>
    <property type="project" value="UniProtKB-ARBA"/>
</dbReference>
<evidence type="ECO:0000256" key="13">
    <source>
        <dbReference type="SAM" id="MobiDB-lite"/>
    </source>
</evidence>
<reference evidence="17 18" key="1">
    <citation type="submission" date="2018-11" db="EMBL/GenBank/DDBJ databases">
        <title>Haplotype-resolved cattle genomes.</title>
        <authorList>
            <person name="Low W.Y."/>
            <person name="Tearle R."/>
            <person name="Bickhart D.M."/>
            <person name="Rosen B.D."/>
            <person name="Koren S."/>
            <person name="Rhie A."/>
            <person name="Hiendleder S."/>
            <person name="Phillippy A.M."/>
            <person name="Smith T.P.L."/>
            <person name="Williams J.L."/>
        </authorList>
    </citation>
    <scope>NUCLEOTIDE SEQUENCE [LARGE SCALE GENOMIC DNA]</scope>
</reference>
<sequence>MIAYKQKKTKKKRVLSTGQLSTDVTTSEMGLKSINSNAILDPDYIKELVNDIRKFSHMLLYLKEAILSAVNFTEVNEENKNDLFREVFSSIETLAFTFGNILTNFLMGDVGNDSLLRLPVSQESKSFESVSVESVDSSNEKGSFSPIELDSMLLKNTNSVELALSYAKTWSKYTKNIVSWVEKKLNLELESTRNIVKLAEATRTNIGLQEFMPLQSLFTNALLNDIESSHLLQQTIAALQANKFVQPLLGRKNEMEKQRKEIKELWKQEQNKMLETETALKKAKLLCMQRQDEYEKAKSSMFRAEEEHLSSSSGLVKNLNRQLEKKRRLEEEALQKVEEANELYKVCVTNVEERRNDLENTKREILTQLRKLVFQCDLTLKAVTVNLFQMQQLQAASLSSNLQSLCDSAKLYDPGQEYSEFVRATNSAEEEKVDGNVNKQLSSPPISGYGPSDSLEDVVRLPDSSNKIEEDRCSNSADITGDFHRKLPRTPSSGTMSSADDLDEREPPSPSEAGPNSLGTFKKTLMSKAALTHKFRKLRSPTKCRDCEGIVVFHGVECEECLLVCHRKCLENLVIICGHQKLMGKIHLFGAEFTQVAKKEPDGIPFVLKMCASEIENRALSLQGIYRVCGNKIKTEKLCQALENGMHLVDISEFSSHDICDVLKLYLRQLPEPFILFRLYKEFIDLAVEIQHVNEEQEMKKDNPEDKKWPSSSIEISRILLKSKDLLRQLPASNFNSLHYLIVHLKRVVDHSEENKMNSRNLGVIFGPSLLRPRPTTAPITISSLADYSNQARLVEFLITYSQKIFDGSLQPQDSAVGSAGGIAPQVDPGYLPKSLLSPEERDPERSMKSLFFSSKEDIQTTDSECKSFESTPSFEESERKQNALEKCDAYLIDNKGRLLVDQELESASRKTEDACKTSKLPTLKSDREINGVERHLPRTRIRPVSLPIDRLLLLASSPTERNGRNMGNVNSDKLCKNPVFEGVNRKDSPTVVCSKFDGFDQQTLQKTREKQYEQNDHTAKTGMIVPSAFQERGVALNIRSSGDHPVSITQPSKPYTEPVRSTRQVSERRSSDSCPPASVRTPRTLQPQHWTTFYKPPAPAASGRGDEEKPVTPSVAVPPGTTHAPQEHVLKSVPGSENASAGPVHPVSRPEEKAEERDQPDVPMACQRPRLKRMQQFEDLEDEIPQFV</sequence>
<feature type="region of interest" description="Disordered" evidence="13">
    <location>
        <begin position="1040"/>
        <end position="1170"/>
    </location>
</feature>
<name>A0A4W2FAM0_BOBOX</name>
<feature type="region of interest" description="Disordered" evidence="13">
    <location>
        <begin position="427"/>
        <end position="519"/>
    </location>
</feature>
<keyword evidence="3" id="KW-0479">Metal-binding</keyword>
<evidence type="ECO:0000256" key="3">
    <source>
        <dbReference type="ARBA" id="ARBA00022723"/>
    </source>
</evidence>
<gene>
    <name evidence="17" type="primary">ARHGAP29</name>
</gene>
<dbReference type="GO" id="GO:0051056">
    <property type="term" value="P:regulation of small GTPase mediated signal transduction"/>
    <property type="evidence" value="ECO:0007669"/>
    <property type="project" value="UniProtKB-ARBA"/>
</dbReference>
<evidence type="ECO:0000259" key="16">
    <source>
        <dbReference type="PROSITE" id="PS51741"/>
    </source>
</evidence>
<evidence type="ECO:0000256" key="2">
    <source>
        <dbReference type="ARBA" id="ARBA00022553"/>
    </source>
</evidence>
<feature type="compositionally biased region" description="Polar residues" evidence="13">
    <location>
        <begin position="1082"/>
        <end position="1092"/>
    </location>
</feature>
<dbReference type="InterPro" id="IPR046349">
    <property type="entry name" value="C1-like_sf"/>
</dbReference>
<dbReference type="GO" id="GO:0005096">
    <property type="term" value="F:GTPase activator activity"/>
    <property type="evidence" value="ECO:0007669"/>
    <property type="project" value="UniProtKB-KW"/>
</dbReference>
<organism evidence="17 18">
    <name type="scientific">Bos indicus x Bos taurus</name>
    <name type="common">Hybrid cattle</name>
    <dbReference type="NCBI Taxonomy" id="30522"/>
    <lineage>
        <taxon>Eukaryota</taxon>
        <taxon>Metazoa</taxon>
        <taxon>Chordata</taxon>
        <taxon>Craniata</taxon>
        <taxon>Vertebrata</taxon>
        <taxon>Euteleostomi</taxon>
        <taxon>Mammalia</taxon>
        <taxon>Eutheria</taxon>
        <taxon>Laurasiatheria</taxon>
        <taxon>Artiodactyla</taxon>
        <taxon>Ruminantia</taxon>
        <taxon>Pecora</taxon>
        <taxon>Bovidae</taxon>
        <taxon>Bovinae</taxon>
        <taxon>Bos</taxon>
    </lineage>
</organism>
<dbReference type="InterPro" id="IPR054713">
    <property type="entry name" value="GMIP/FCHO2-like_FCH"/>
</dbReference>
<evidence type="ECO:0000256" key="1">
    <source>
        <dbReference type="ARBA" id="ARBA00022468"/>
    </source>
</evidence>
<comment type="function">
    <text evidence="9">GTPase activator for the Rho-type GTPases by converting them to an inactive GDP-bound state. Has strong activity toward RHOA, and weaker activity toward RAC1 and CDC42. May act as a specific effector of RAP2A to regulate Rho. In concert with RASIP1, suppresses RhoA signaling and dampens ROCK and MYH9 activities in endothelial cells and plays an essential role in blood vessel tubulogenesis.</text>
</comment>
<dbReference type="PROSITE" id="PS00479">
    <property type="entry name" value="ZF_DAG_PE_1"/>
    <property type="match status" value="1"/>
</dbReference>
<dbReference type="PROSITE" id="PS50238">
    <property type="entry name" value="RHOGAP"/>
    <property type="match status" value="1"/>
</dbReference>
<evidence type="ECO:0000256" key="12">
    <source>
        <dbReference type="SAM" id="Coils"/>
    </source>
</evidence>
<dbReference type="FunFam" id="1.10.555.10:FF:000016">
    <property type="entry name" value="Rho GTPase activating protein 29"/>
    <property type="match status" value="1"/>
</dbReference>
<evidence type="ECO:0000256" key="6">
    <source>
        <dbReference type="ARBA" id="ARBA00023054"/>
    </source>
</evidence>
<dbReference type="Pfam" id="PF00130">
    <property type="entry name" value="C1_1"/>
    <property type="match status" value="1"/>
</dbReference>
<evidence type="ECO:0000256" key="11">
    <source>
        <dbReference type="PROSITE-ProRule" id="PRU01077"/>
    </source>
</evidence>
<dbReference type="InterPro" id="IPR031160">
    <property type="entry name" value="F_BAR_dom"/>
</dbReference>
<feature type="compositionally biased region" description="Polar residues" evidence="13">
    <location>
        <begin position="1048"/>
        <end position="1065"/>
    </location>
</feature>
<feature type="region of interest" description="Disordered" evidence="13">
    <location>
        <begin position="829"/>
        <end position="856"/>
    </location>
</feature>
<feature type="domain" description="F-BAR" evidence="16">
    <location>
        <begin position="147"/>
        <end position="417"/>
    </location>
</feature>
<keyword evidence="4" id="KW-0863">Zinc-finger</keyword>
<dbReference type="PANTHER" id="PTHR15228:SF7">
    <property type="entry name" value="RHO GTPASE-ACTIVATING PROTEIN 29"/>
    <property type="match status" value="1"/>
</dbReference>
<evidence type="ECO:0000256" key="5">
    <source>
        <dbReference type="ARBA" id="ARBA00022833"/>
    </source>
</evidence>
<evidence type="ECO:0000256" key="8">
    <source>
        <dbReference type="ARBA" id="ARBA00042921"/>
    </source>
</evidence>
<dbReference type="AlphaFoldDB" id="A0A4W2FAM0"/>
<dbReference type="FunFam" id="1.20.1270.60:FF:000038">
    <property type="entry name" value="Rho GTPase activating protein 29"/>
    <property type="match status" value="1"/>
</dbReference>
<keyword evidence="5" id="KW-0862">Zinc</keyword>
<dbReference type="InterPro" id="IPR051025">
    <property type="entry name" value="RhoGAP"/>
</dbReference>
<dbReference type="SMART" id="SM00324">
    <property type="entry name" value="RhoGAP"/>
    <property type="match status" value="1"/>
</dbReference>
<dbReference type="Ensembl" id="ENSBIXT00005012408.1">
    <property type="protein sequence ID" value="ENSBIXP00005002350.1"/>
    <property type="gene ID" value="ENSBIXG00005008734.1"/>
</dbReference>
<dbReference type="SUPFAM" id="SSF57889">
    <property type="entry name" value="Cysteine-rich domain"/>
    <property type="match status" value="1"/>
</dbReference>
<dbReference type="Pfam" id="PF00620">
    <property type="entry name" value="RhoGAP"/>
    <property type="match status" value="1"/>
</dbReference>
<dbReference type="GO" id="GO:0007165">
    <property type="term" value="P:signal transduction"/>
    <property type="evidence" value="ECO:0007669"/>
    <property type="project" value="InterPro"/>
</dbReference>
<evidence type="ECO:0000313" key="18">
    <source>
        <dbReference type="Proteomes" id="UP000429181"/>
    </source>
</evidence>
<dbReference type="PANTHER" id="PTHR15228">
    <property type="entry name" value="SPERMATHECAL PHYSIOLOGY VARIANT"/>
    <property type="match status" value="1"/>
</dbReference>
<dbReference type="PROSITE" id="PS51741">
    <property type="entry name" value="F_BAR"/>
    <property type="match status" value="1"/>
</dbReference>
<dbReference type="InterPro" id="IPR027267">
    <property type="entry name" value="AH/BAR_dom_sf"/>
</dbReference>
<evidence type="ECO:0000259" key="14">
    <source>
        <dbReference type="PROSITE" id="PS50081"/>
    </source>
</evidence>
<feature type="compositionally biased region" description="Basic and acidic residues" evidence="13">
    <location>
        <begin position="1149"/>
        <end position="1161"/>
    </location>
</feature>
<dbReference type="InterPro" id="IPR002219">
    <property type="entry name" value="PKC_DAG/PE"/>
</dbReference>
<dbReference type="Gene3D" id="3.30.60.20">
    <property type="match status" value="1"/>
</dbReference>
<dbReference type="Gene3D" id="1.20.1270.60">
    <property type="entry name" value="Arfaptin homology (AH) domain/BAR domain"/>
    <property type="match status" value="1"/>
</dbReference>
<evidence type="ECO:0000256" key="10">
    <source>
        <dbReference type="ARBA" id="ARBA00063539"/>
    </source>
</evidence>
<keyword evidence="1" id="KW-0343">GTPase activation</keyword>
<dbReference type="GO" id="GO:0008270">
    <property type="term" value="F:zinc ion binding"/>
    <property type="evidence" value="ECO:0007669"/>
    <property type="project" value="UniProtKB-KW"/>
</dbReference>
<evidence type="ECO:0000259" key="15">
    <source>
        <dbReference type="PROSITE" id="PS50238"/>
    </source>
</evidence>
<protein>
    <recommendedName>
        <fullName evidence="7">Rho GTPase-activating protein 29</fullName>
    </recommendedName>
    <alternativeName>
        <fullName evidence="8">Rho-type GTPase-activating protein 29</fullName>
    </alternativeName>
</protein>
<keyword evidence="2" id="KW-0597">Phosphoprotein</keyword>
<dbReference type="SUPFAM" id="SSF48350">
    <property type="entry name" value="GTPase activation domain, GAP"/>
    <property type="match status" value="1"/>
</dbReference>
<dbReference type="GeneTree" id="ENSGT00950000183110"/>
<proteinExistence type="predicted"/>
<dbReference type="SUPFAM" id="SSF103657">
    <property type="entry name" value="BAR/IMD domain-like"/>
    <property type="match status" value="1"/>
</dbReference>
<evidence type="ECO:0000256" key="4">
    <source>
        <dbReference type="ARBA" id="ARBA00022771"/>
    </source>
</evidence>
<accession>A0A4W2FAM0</accession>
<dbReference type="Proteomes" id="UP000429181">
    <property type="component" value="Chromosome 3"/>
</dbReference>
<dbReference type="InterPro" id="IPR008936">
    <property type="entry name" value="Rho_GTPase_activation_prot"/>
</dbReference>
<dbReference type="PROSITE" id="PS50081">
    <property type="entry name" value="ZF_DAG_PE_2"/>
    <property type="match status" value="1"/>
</dbReference>
<dbReference type="InterPro" id="IPR000198">
    <property type="entry name" value="RhoGAP_dom"/>
</dbReference>
<feature type="compositionally biased region" description="Basic and acidic residues" evidence="13">
    <location>
        <begin position="839"/>
        <end position="848"/>
    </location>
</feature>
<keyword evidence="6 11" id="KW-0175">Coiled coil</keyword>
<evidence type="ECO:0000256" key="7">
    <source>
        <dbReference type="ARBA" id="ARBA00040783"/>
    </source>
</evidence>
<evidence type="ECO:0000256" key="9">
    <source>
        <dbReference type="ARBA" id="ARBA00055091"/>
    </source>
</evidence>
<feature type="coiled-coil region" evidence="12">
    <location>
        <begin position="312"/>
        <end position="368"/>
    </location>
</feature>
<dbReference type="CDD" id="cd20816">
    <property type="entry name" value="C1_GMIP-like"/>
    <property type="match status" value="1"/>
</dbReference>